<reference evidence="1" key="1">
    <citation type="journal article" date="2020" name="mSystems">
        <title>Genome- and Community-Level Interaction Insights into Carbon Utilization and Element Cycling Functions of Hydrothermarchaeota in Hydrothermal Sediment.</title>
        <authorList>
            <person name="Zhou Z."/>
            <person name="Liu Y."/>
            <person name="Xu W."/>
            <person name="Pan J."/>
            <person name="Luo Z.H."/>
            <person name="Li M."/>
        </authorList>
    </citation>
    <scope>NUCLEOTIDE SEQUENCE [LARGE SCALE GENOMIC DNA]</scope>
    <source>
        <strain evidence="1">HyVt-237</strain>
    </source>
</reference>
<organism evidence="1">
    <name type="scientific">candidate division WOR-3 bacterium</name>
    <dbReference type="NCBI Taxonomy" id="2052148"/>
    <lineage>
        <taxon>Bacteria</taxon>
        <taxon>Bacteria division WOR-3</taxon>
    </lineage>
</organism>
<sequence>MREKALLFILLFAFPPGNRGFCQNVQGEFEEDVEAITEEASPEIAPGDRIEEVPLDTLTADEIRGLLKIFSVRRKGR</sequence>
<gene>
    <name evidence="1" type="ORF">ENG67_00755</name>
</gene>
<dbReference type="Proteomes" id="UP000885931">
    <property type="component" value="Unassembled WGS sequence"/>
</dbReference>
<name>A0A7C0XAA9_UNCW3</name>
<comment type="caution">
    <text evidence="1">The sequence shown here is derived from an EMBL/GenBank/DDBJ whole genome shotgun (WGS) entry which is preliminary data.</text>
</comment>
<proteinExistence type="predicted"/>
<accession>A0A7C0XAA9</accession>
<dbReference type="EMBL" id="DRBW01000026">
    <property type="protein sequence ID" value="HDM89722.1"/>
    <property type="molecule type" value="Genomic_DNA"/>
</dbReference>
<dbReference type="AlphaFoldDB" id="A0A7C0XAA9"/>
<evidence type="ECO:0000313" key="1">
    <source>
        <dbReference type="EMBL" id="HDM89722.1"/>
    </source>
</evidence>
<protein>
    <submittedName>
        <fullName evidence="1">Uncharacterized protein</fullName>
    </submittedName>
</protein>